<keyword evidence="3" id="KW-1185">Reference proteome</keyword>
<reference evidence="2" key="3">
    <citation type="submission" date="2015-06" db="UniProtKB">
        <authorList>
            <consortium name="EnsemblProtists"/>
        </authorList>
    </citation>
    <scope>IDENTIFICATION</scope>
</reference>
<reference evidence="3" key="2">
    <citation type="submission" date="2012-11" db="EMBL/GenBank/DDBJ databases">
        <authorList>
            <person name="Kuo A."/>
            <person name="Curtis B.A."/>
            <person name="Tanifuji G."/>
            <person name="Burki F."/>
            <person name="Gruber A."/>
            <person name="Irimia M."/>
            <person name="Maruyama S."/>
            <person name="Arias M.C."/>
            <person name="Ball S.G."/>
            <person name="Gile G.H."/>
            <person name="Hirakawa Y."/>
            <person name="Hopkins J.F."/>
            <person name="Rensing S.A."/>
            <person name="Schmutz J."/>
            <person name="Symeonidi A."/>
            <person name="Elias M."/>
            <person name="Eveleigh R.J."/>
            <person name="Herman E.K."/>
            <person name="Klute M.J."/>
            <person name="Nakayama T."/>
            <person name="Obornik M."/>
            <person name="Reyes-Prieto A."/>
            <person name="Armbrust E.V."/>
            <person name="Aves S.J."/>
            <person name="Beiko R.G."/>
            <person name="Coutinho P."/>
            <person name="Dacks J.B."/>
            <person name="Durnford D.G."/>
            <person name="Fast N.M."/>
            <person name="Green B.R."/>
            <person name="Grisdale C."/>
            <person name="Hempe F."/>
            <person name="Henrissat B."/>
            <person name="Hoppner M.P."/>
            <person name="Ishida K.-I."/>
            <person name="Kim E."/>
            <person name="Koreny L."/>
            <person name="Kroth P.G."/>
            <person name="Liu Y."/>
            <person name="Malik S.-B."/>
            <person name="Maier U.G."/>
            <person name="McRose D."/>
            <person name="Mock T."/>
            <person name="Neilson J.A."/>
            <person name="Onodera N.T."/>
            <person name="Poole A.M."/>
            <person name="Pritham E.J."/>
            <person name="Richards T.A."/>
            <person name="Rocap G."/>
            <person name="Roy S.W."/>
            <person name="Sarai C."/>
            <person name="Schaack S."/>
            <person name="Shirato S."/>
            <person name="Slamovits C.H."/>
            <person name="Spencer D.F."/>
            <person name="Suzuki S."/>
            <person name="Worden A.Z."/>
            <person name="Zauner S."/>
            <person name="Barry K."/>
            <person name="Bell C."/>
            <person name="Bharti A.K."/>
            <person name="Crow J.A."/>
            <person name="Grimwood J."/>
            <person name="Kramer R."/>
            <person name="Lindquist E."/>
            <person name="Lucas S."/>
            <person name="Salamov A."/>
            <person name="McFadden G.I."/>
            <person name="Lane C.E."/>
            <person name="Keeling P.J."/>
            <person name="Gray M.W."/>
            <person name="Grigoriev I.V."/>
            <person name="Archibald J.M."/>
        </authorList>
    </citation>
    <scope>NUCLEOTIDE SEQUENCE</scope>
    <source>
        <strain evidence="3">CCMP2712</strain>
    </source>
</reference>
<reference evidence="1 3" key="1">
    <citation type="journal article" date="2012" name="Nature">
        <title>Algal genomes reveal evolutionary mosaicism and the fate of nucleomorphs.</title>
        <authorList>
            <consortium name="DOE Joint Genome Institute"/>
            <person name="Curtis B.A."/>
            <person name="Tanifuji G."/>
            <person name="Burki F."/>
            <person name="Gruber A."/>
            <person name="Irimia M."/>
            <person name="Maruyama S."/>
            <person name="Arias M.C."/>
            <person name="Ball S.G."/>
            <person name="Gile G.H."/>
            <person name="Hirakawa Y."/>
            <person name="Hopkins J.F."/>
            <person name="Kuo A."/>
            <person name="Rensing S.A."/>
            <person name="Schmutz J."/>
            <person name="Symeonidi A."/>
            <person name="Elias M."/>
            <person name="Eveleigh R.J."/>
            <person name="Herman E.K."/>
            <person name="Klute M.J."/>
            <person name="Nakayama T."/>
            <person name="Obornik M."/>
            <person name="Reyes-Prieto A."/>
            <person name="Armbrust E.V."/>
            <person name="Aves S.J."/>
            <person name="Beiko R.G."/>
            <person name="Coutinho P."/>
            <person name="Dacks J.B."/>
            <person name="Durnford D.G."/>
            <person name="Fast N.M."/>
            <person name="Green B.R."/>
            <person name="Grisdale C.J."/>
            <person name="Hempel F."/>
            <person name="Henrissat B."/>
            <person name="Hoppner M.P."/>
            <person name="Ishida K."/>
            <person name="Kim E."/>
            <person name="Koreny L."/>
            <person name="Kroth P.G."/>
            <person name="Liu Y."/>
            <person name="Malik S.B."/>
            <person name="Maier U.G."/>
            <person name="McRose D."/>
            <person name="Mock T."/>
            <person name="Neilson J.A."/>
            <person name="Onodera N.T."/>
            <person name="Poole A.M."/>
            <person name="Pritham E.J."/>
            <person name="Richards T.A."/>
            <person name="Rocap G."/>
            <person name="Roy S.W."/>
            <person name="Sarai C."/>
            <person name="Schaack S."/>
            <person name="Shirato S."/>
            <person name="Slamovits C.H."/>
            <person name="Spencer D.F."/>
            <person name="Suzuki S."/>
            <person name="Worden A.Z."/>
            <person name="Zauner S."/>
            <person name="Barry K."/>
            <person name="Bell C."/>
            <person name="Bharti A.K."/>
            <person name="Crow J.A."/>
            <person name="Grimwood J."/>
            <person name="Kramer R."/>
            <person name="Lindquist E."/>
            <person name="Lucas S."/>
            <person name="Salamov A."/>
            <person name="McFadden G.I."/>
            <person name="Lane C.E."/>
            <person name="Keeling P.J."/>
            <person name="Gray M.W."/>
            <person name="Grigoriev I.V."/>
            <person name="Archibald J.M."/>
        </authorList>
    </citation>
    <scope>NUCLEOTIDE SEQUENCE</scope>
    <source>
        <strain evidence="1 3">CCMP2712</strain>
    </source>
</reference>
<dbReference type="Proteomes" id="UP000011087">
    <property type="component" value="Unassembled WGS sequence"/>
</dbReference>
<dbReference type="AlphaFoldDB" id="L1I4Q5"/>
<name>L1I4Q5_GUITC</name>
<dbReference type="GeneID" id="17287525"/>
<dbReference type="PaxDb" id="55529-EKX30805"/>
<evidence type="ECO:0000313" key="1">
    <source>
        <dbReference type="EMBL" id="EKX30805.1"/>
    </source>
</evidence>
<organism evidence="1">
    <name type="scientific">Guillardia theta (strain CCMP2712)</name>
    <name type="common">Cryptophyte</name>
    <dbReference type="NCBI Taxonomy" id="905079"/>
    <lineage>
        <taxon>Eukaryota</taxon>
        <taxon>Cryptophyceae</taxon>
        <taxon>Pyrenomonadales</taxon>
        <taxon>Geminigeraceae</taxon>
        <taxon>Guillardia</taxon>
    </lineage>
</organism>
<evidence type="ECO:0000313" key="3">
    <source>
        <dbReference type="Proteomes" id="UP000011087"/>
    </source>
</evidence>
<dbReference type="EnsemblProtists" id="EKX30805">
    <property type="protein sequence ID" value="EKX30805"/>
    <property type="gene ID" value="GUITHDRAFT_122981"/>
</dbReference>
<dbReference type="EMBL" id="JH993537">
    <property type="protein sequence ID" value="EKX30805.1"/>
    <property type="molecule type" value="Genomic_DNA"/>
</dbReference>
<dbReference type="KEGG" id="gtt:GUITHDRAFT_122981"/>
<evidence type="ECO:0000313" key="2">
    <source>
        <dbReference type="EnsemblProtists" id="EKX30805"/>
    </source>
</evidence>
<protein>
    <submittedName>
        <fullName evidence="1 2">Uncharacterized protein</fullName>
    </submittedName>
</protein>
<sequence length="118" mass="13435">MMSKQPLQPSISVCLHADHVGVGEDGSRLLWDRLNTQVFIRLLGRRVVGSLMLKVRVDLLLLRACLAARREAFRQALSTELSLTHDHPSRRAPRLVYSYKLCFLWKAEARTEEPSPSP</sequence>
<dbReference type="HOGENOM" id="CLU_2077590_0_0_1"/>
<gene>
    <name evidence="1" type="ORF">GUITHDRAFT_122981</name>
</gene>
<accession>L1I4Q5</accession>
<proteinExistence type="predicted"/>
<dbReference type="RefSeq" id="XP_005817785.1">
    <property type="nucleotide sequence ID" value="XM_005817728.1"/>
</dbReference>